<evidence type="ECO:0000313" key="2">
    <source>
        <dbReference type="Proteomes" id="UP000827986"/>
    </source>
</evidence>
<dbReference type="EMBL" id="JAHDVG010000487">
    <property type="protein sequence ID" value="KAH1166310.1"/>
    <property type="molecule type" value="Genomic_DNA"/>
</dbReference>
<dbReference type="AlphaFoldDB" id="A0A9D3WSI7"/>
<keyword evidence="2" id="KW-1185">Reference proteome</keyword>
<organism evidence="1 2">
    <name type="scientific">Mauremys mutica</name>
    <name type="common">yellowpond turtle</name>
    <dbReference type="NCBI Taxonomy" id="74926"/>
    <lineage>
        <taxon>Eukaryota</taxon>
        <taxon>Metazoa</taxon>
        <taxon>Chordata</taxon>
        <taxon>Craniata</taxon>
        <taxon>Vertebrata</taxon>
        <taxon>Euteleostomi</taxon>
        <taxon>Archelosauria</taxon>
        <taxon>Testudinata</taxon>
        <taxon>Testudines</taxon>
        <taxon>Cryptodira</taxon>
        <taxon>Durocryptodira</taxon>
        <taxon>Testudinoidea</taxon>
        <taxon>Geoemydidae</taxon>
        <taxon>Geoemydinae</taxon>
        <taxon>Mauremys</taxon>
    </lineage>
</organism>
<evidence type="ECO:0000313" key="1">
    <source>
        <dbReference type="EMBL" id="KAH1166310.1"/>
    </source>
</evidence>
<proteinExistence type="predicted"/>
<sequence>MFRGILQKWPLVAFDVHIMLSLFTPSGGLVLVWRHIANHGTEKGISWQSRGKECVTCPSAMVKKPGTKFHFRSTPGVTPFTVSGVVLALPLMRTAFGPWCSE</sequence>
<dbReference type="Proteomes" id="UP000827986">
    <property type="component" value="Unassembled WGS sequence"/>
</dbReference>
<protein>
    <submittedName>
        <fullName evidence="1">Uncharacterized protein</fullName>
    </submittedName>
</protein>
<comment type="caution">
    <text evidence="1">The sequence shown here is derived from an EMBL/GenBank/DDBJ whole genome shotgun (WGS) entry which is preliminary data.</text>
</comment>
<gene>
    <name evidence="1" type="ORF">KIL84_015482</name>
</gene>
<name>A0A9D3WSI7_9SAUR</name>
<reference evidence="1" key="1">
    <citation type="submission" date="2021-09" db="EMBL/GenBank/DDBJ databases">
        <title>The genome of Mauremys mutica provides insights into the evolution of semi-aquatic lifestyle.</title>
        <authorList>
            <person name="Gong S."/>
            <person name="Gao Y."/>
        </authorList>
    </citation>
    <scope>NUCLEOTIDE SEQUENCE</scope>
    <source>
        <strain evidence="1">MM-2020</strain>
        <tissue evidence="1">Muscle</tissue>
    </source>
</reference>
<accession>A0A9D3WSI7</accession>